<dbReference type="SMART" id="SM00559">
    <property type="entry name" value="Ku78"/>
    <property type="match status" value="1"/>
</dbReference>
<dbReference type="KEGG" id="tbl:TBLA_0B02890"/>
<dbReference type="AlphaFoldDB" id="I2GYC9"/>
<dbReference type="Gene3D" id="3.40.50.410">
    <property type="entry name" value="von Willebrand factor, type A domain"/>
    <property type="match status" value="1"/>
</dbReference>
<evidence type="ECO:0000259" key="19">
    <source>
        <dbReference type="SMART" id="SM00559"/>
    </source>
</evidence>
<evidence type="ECO:0000256" key="5">
    <source>
        <dbReference type="ARBA" id="ARBA00021796"/>
    </source>
</evidence>
<dbReference type="InterPro" id="IPR005161">
    <property type="entry name" value="Ku_N"/>
</dbReference>
<dbReference type="Gene3D" id="2.40.290.10">
    <property type="match status" value="1"/>
</dbReference>
<dbReference type="GO" id="GO:0006303">
    <property type="term" value="P:double-strand break repair via nonhomologous end joining"/>
    <property type="evidence" value="ECO:0007669"/>
    <property type="project" value="EnsemblFungi"/>
</dbReference>
<dbReference type="OMA" id="FWANVKH"/>
<dbReference type="GO" id="GO:0005524">
    <property type="term" value="F:ATP binding"/>
    <property type="evidence" value="ECO:0007669"/>
    <property type="project" value="UniProtKB-KW"/>
</dbReference>
<keyword evidence="6" id="KW-0158">Chromosome</keyword>
<dbReference type="Gene3D" id="4.10.970.10">
    <property type="entry name" value="Ku70, bridge and pillars"/>
    <property type="match status" value="1"/>
</dbReference>
<keyword evidence="8" id="KW-0227">DNA damage</keyword>
<dbReference type="Pfam" id="PF03731">
    <property type="entry name" value="Ku_N"/>
    <property type="match status" value="1"/>
</dbReference>
<evidence type="ECO:0000313" key="20">
    <source>
        <dbReference type="EMBL" id="CCH59131.1"/>
    </source>
</evidence>
<keyword evidence="11" id="KW-0067">ATP-binding</keyword>
<dbReference type="GO" id="GO:0003690">
    <property type="term" value="F:double-stranded DNA binding"/>
    <property type="evidence" value="ECO:0007669"/>
    <property type="project" value="TreeGrafter"/>
</dbReference>
<keyword evidence="14" id="KW-0233">DNA recombination</keyword>
<dbReference type="GO" id="GO:0097695">
    <property type="term" value="P:establishment of protein-containing complex localization to telomere"/>
    <property type="evidence" value="ECO:0007669"/>
    <property type="project" value="EnsemblFungi"/>
</dbReference>
<dbReference type="Pfam" id="PF03730">
    <property type="entry name" value="Ku_C"/>
    <property type="match status" value="1"/>
</dbReference>
<proteinExistence type="inferred from homology"/>
<dbReference type="SUPFAM" id="SSF100939">
    <property type="entry name" value="SPOC domain-like"/>
    <property type="match status" value="1"/>
</dbReference>
<dbReference type="GO" id="GO:0030466">
    <property type="term" value="P:silent mating-type cassette heterochromatin formation"/>
    <property type="evidence" value="ECO:0007669"/>
    <property type="project" value="EnsemblFungi"/>
</dbReference>
<reference evidence="20 21" key="1">
    <citation type="journal article" date="2011" name="Proc. Natl. Acad. Sci. U.S.A.">
        <title>Evolutionary erosion of yeast sex chromosomes by mating-type switching accidents.</title>
        <authorList>
            <person name="Gordon J.L."/>
            <person name="Armisen D."/>
            <person name="Proux-Wera E."/>
            <person name="Oheigeartaigh S.S."/>
            <person name="Byrne K.P."/>
            <person name="Wolfe K.H."/>
        </authorList>
    </citation>
    <scope>NUCLEOTIDE SEQUENCE [LARGE SCALE GENOMIC DNA]</scope>
    <source>
        <strain evidence="21">ATCC 34711 / CBS 6284 / DSM 70876 / NBRC 10599 / NRRL Y-10934 / UCD 77-7</strain>
    </source>
</reference>
<dbReference type="Pfam" id="PF02735">
    <property type="entry name" value="Ku"/>
    <property type="match status" value="1"/>
</dbReference>
<keyword evidence="9" id="KW-0378">Hydrolase</keyword>
<evidence type="ECO:0000256" key="12">
    <source>
        <dbReference type="ARBA" id="ARBA00022895"/>
    </source>
</evidence>
<dbReference type="EC" id="3.6.4.12" evidence="4"/>
<evidence type="ECO:0000256" key="17">
    <source>
        <dbReference type="ARBA" id="ARBA00031811"/>
    </source>
</evidence>
<dbReference type="Proteomes" id="UP000002866">
    <property type="component" value="Chromosome 2"/>
</dbReference>
<dbReference type="GO" id="GO:0097552">
    <property type="term" value="P:mitochondrial double-strand break repair via homologous recombination"/>
    <property type="evidence" value="ECO:0007669"/>
    <property type="project" value="EnsemblFungi"/>
</dbReference>
<comment type="similarity">
    <text evidence="3">Belongs to the ku70 family.</text>
</comment>
<evidence type="ECO:0000256" key="4">
    <source>
        <dbReference type="ARBA" id="ARBA00012551"/>
    </source>
</evidence>
<dbReference type="GO" id="GO:0042162">
    <property type="term" value="F:telomeric DNA binding"/>
    <property type="evidence" value="ECO:0007669"/>
    <property type="project" value="InterPro"/>
</dbReference>
<dbReference type="InterPro" id="IPR027388">
    <property type="entry name" value="Ku70_bridge/pillars_dom_sf"/>
</dbReference>
<dbReference type="InterPro" id="IPR006165">
    <property type="entry name" value="Ku70"/>
</dbReference>
<feature type="active site" description="Schiff-base intermediate with DNA; for 5'-deoxyribose-5-phosphate lyase activity" evidence="18">
    <location>
        <position position="25"/>
    </location>
</feature>
<evidence type="ECO:0000256" key="11">
    <source>
        <dbReference type="ARBA" id="ARBA00022840"/>
    </source>
</evidence>
<evidence type="ECO:0000256" key="13">
    <source>
        <dbReference type="ARBA" id="ARBA00023125"/>
    </source>
</evidence>
<dbReference type="FunCoup" id="I2GYC9">
    <property type="interactions" value="728"/>
</dbReference>
<dbReference type="RefSeq" id="XP_004178650.1">
    <property type="nucleotide sequence ID" value="XM_004178602.1"/>
</dbReference>
<dbReference type="CDD" id="cd00788">
    <property type="entry name" value="KU70"/>
    <property type="match status" value="1"/>
</dbReference>
<evidence type="ECO:0000256" key="1">
    <source>
        <dbReference type="ARBA" id="ARBA00004123"/>
    </source>
</evidence>
<dbReference type="GO" id="GO:0000727">
    <property type="term" value="P:double-strand break repair via break-induced replication"/>
    <property type="evidence" value="ECO:0007669"/>
    <property type="project" value="EnsemblFungi"/>
</dbReference>
<dbReference type="STRING" id="1071380.I2GYC9"/>
<dbReference type="Gene3D" id="1.10.1600.10">
    <property type="match status" value="1"/>
</dbReference>
<evidence type="ECO:0000256" key="15">
    <source>
        <dbReference type="ARBA" id="ARBA00023204"/>
    </source>
</evidence>
<dbReference type="GO" id="GO:0005635">
    <property type="term" value="C:nuclear envelope"/>
    <property type="evidence" value="ECO:0007669"/>
    <property type="project" value="EnsemblFungi"/>
</dbReference>
<dbReference type="GeneID" id="14494156"/>
<keyword evidence="12" id="KW-0779">Telomere</keyword>
<protein>
    <recommendedName>
        <fullName evidence="5">ATP-dependent DNA helicase II subunit 1</fullName>
        <ecNumber evidence="4">3.6.4.12</ecNumber>
    </recommendedName>
    <alternativeName>
        <fullName evidence="17">ATP-dependent DNA helicase II subunit Ku70</fullName>
    </alternativeName>
</protein>
<dbReference type="PIRSF" id="PIRSF003033">
    <property type="entry name" value="Ku70"/>
    <property type="match status" value="1"/>
</dbReference>
<dbReference type="InterPro" id="IPR016194">
    <property type="entry name" value="SPOC-like_C_dom_sf"/>
</dbReference>
<keyword evidence="10" id="KW-0347">Helicase</keyword>
<dbReference type="InterPro" id="IPR006164">
    <property type="entry name" value="DNA_bd_Ku70/Ku80"/>
</dbReference>
<keyword evidence="7" id="KW-0547">Nucleotide-binding</keyword>
<dbReference type="GO" id="GO:0043564">
    <property type="term" value="C:Ku70:Ku80 complex"/>
    <property type="evidence" value="ECO:0007669"/>
    <property type="project" value="EnsemblFungi"/>
</dbReference>
<sequence length="648" mass="76238">MSFFSNNSNHLMDDNDASRNASYKKFHIHEGIIFCVELSSEMFENLPELKGKSQLLEILESLSDLFEQLIISRPNTAIGFYLFHHTSDSVEKNKFGIYEFFQLSDINVKTMKKVTDLLEDLSHDRKKLEDIFKFDNSRPTKLEDIFNVVQEQFLNFDSLHHSKGFNIKKVFLFTNNDKPIESENNETRKKLRRMVNDLNESEIFFSTFFINKPDSQFDDTFYSDILKLPINDDTSEIDVEDYYDDAGENGNHYLLINDLKDTSKSKTTDRKINPSLRRFCRPNTKPIEASNIKQRILRKQEIRRVRFQCPLILDEASNFIIGITGYNIFSIEKPGTRYKLVYEHENVRKEAFSRRKFLDPNTGEELKDEDFQKVYKYGDINIELSDEATQNIKNEYMENRPFMKLLGFRSKDISLKYYNNIDKASFVVPDESSYEGSIKTMASLFRTLHKKKKVAIVWGVSSSGGHPTIHILSPSNENEHNEGLYLFQVPFLDEIRRFPALTSYSPGTNKNISEYEKMKKLTEYILGTLDLRKGYRPSSYRNPALQKYYKILHDYLLQIEDTSLTDTPQEVLEREVYEDDTLYRLDKLRKRIIQSSQAPELYNQRLSKFIEHWNRVFKKINEDAQMDIEPTPVTLKKRKQKEKLALNL</sequence>
<organism evidence="20 21">
    <name type="scientific">Henningerozyma blattae (strain ATCC 34711 / CBS 6284 / DSM 70876 / NBRC 10599 / NRRL Y-10934 / UCD 77-7)</name>
    <name type="common">Yeast</name>
    <name type="synonym">Tetrapisispora blattae</name>
    <dbReference type="NCBI Taxonomy" id="1071380"/>
    <lineage>
        <taxon>Eukaryota</taxon>
        <taxon>Fungi</taxon>
        <taxon>Dikarya</taxon>
        <taxon>Ascomycota</taxon>
        <taxon>Saccharomycotina</taxon>
        <taxon>Saccharomycetes</taxon>
        <taxon>Saccharomycetales</taxon>
        <taxon>Saccharomycetaceae</taxon>
        <taxon>Henningerozyma</taxon>
    </lineage>
</organism>
<evidence type="ECO:0000256" key="10">
    <source>
        <dbReference type="ARBA" id="ARBA00022806"/>
    </source>
</evidence>
<evidence type="ECO:0000256" key="2">
    <source>
        <dbReference type="ARBA" id="ARBA00004574"/>
    </source>
</evidence>
<dbReference type="OrthoDB" id="3249161at2759"/>
<dbReference type="GO" id="GO:0003678">
    <property type="term" value="F:DNA helicase activity"/>
    <property type="evidence" value="ECO:0007669"/>
    <property type="project" value="UniProtKB-EC"/>
</dbReference>
<evidence type="ECO:0000256" key="16">
    <source>
        <dbReference type="ARBA" id="ARBA00023242"/>
    </source>
</evidence>
<comment type="subcellular location">
    <subcellularLocation>
        <location evidence="2">Chromosome</location>
        <location evidence="2">Telomere</location>
    </subcellularLocation>
    <subcellularLocation>
        <location evidence="1">Nucleus</location>
    </subcellularLocation>
</comment>
<dbReference type="PANTHER" id="PTHR12604">
    <property type="entry name" value="KU AUTOANTIGEN DNA HELICASE"/>
    <property type="match status" value="1"/>
</dbReference>
<dbReference type="eggNOG" id="KOG2327">
    <property type="taxonomic scope" value="Eukaryota"/>
</dbReference>
<gene>
    <name evidence="20" type="primary">TBLA0B02890</name>
    <name evidence="20" type="ORF">TBLA_0B02890</name>
</gene>
<feature type="domain" description="Ku" evidence="19">
    <location>
        <begin position="363"/>
        <end position="506"/>
    </location>
</feature>
<dbReference type="GO" id="GO:0003684">
    <property type="term" value="F:damaged DNA binding"/>
    <property type="evidence" value="ECO:0007669"/>
    <property type="project" value="InterPro"/>
</dbReference>
<dbReference type="InterPro" id="IPR047087">
    <property type="entry name" value="KU70_core_dom"/>
</dbReference>
<dbReference type="InParanoid" id="I2GYC9"/>
<evidence type="ECO:0000256" key="9">
    <source>
        <dbReference type="ARBA" id="ARBA00022801"/>
    </source>
</evidence>
<dbReference type="GO" id="GO:0000723">
    <property type="term" value="P:telomere maintenance"/>
    <property type="evidence" value="ECO:0007669"/>
    <property type="project" value="EnsemblFungi"/>
</dbReference>
<dbReference type="PANTHER" id="PTHR12604:SF2">
    <property type="entry name" value="X-RAY REPAIR CROSS-COMPLEMENTING PROTEIN 6"/>
    <property type="match status" value="1"/>
</dbReference>
<evidence type="ECO:0000256" key="7">
    <source>
        <dbReference type="ARBA" id="ARBA00022741"/>
    </source>
</evidence>
<keyword evidence="21" id="KW-1185">Reference proteome</keyword>
<evidence type="ECO:0000256" key="18">
    <source>
        <dbReference type="PIRSR" id="PIRSR003033-1"/>
    </source>
</evidence>
<name>I2GYC9_HENB6</name>
<dbReference type="InterPro" id="IPR036465">
    <property type="entry name" value="vWFA_dom_sf"/>
</dbReference>
<dbReference type="GO" id="GO:0070034">
    <property type="term" value="F:telomerase RNA binding"/>
    <property type="evidence" value="ECO:0007669"/>
    <property type="project" value="EnsemblFungi"/>
</dbReference>
<dbReference type="EMBL" id="HE806317">
    <property type="protein sequence ID" value="CCH59131.1"/>
    <property type="molecule type" value="Genomic_DNA"/>
</dbReference>
<keyword evidence="13" id="KW-0238">DNA-binding</keyword>
<dbReference type="HOGENOM" id="CLU_024202_0_0_1"/>
<dbReference type="GO" id="GO:0031509">
    <property type="term" value="P:subtelomeric heterochromatin formation"/>
    <property type="evidence" value="ECO:0007669"/>
    <property type="project" value="EnsemblFungi"/>
</dbReference>
<dbReference type="SUPFAM" id="SSF53300">
    <property type="entry name" value="vWA-like"/>
    <property type="match status" value="1"/>
</dbReference>
<dbReference type="GO" id="GO:0016787">
    <property type="term" value="F:hydrolase activity"/>
    <property type="evidence" value="ECO:0007669"/>
    <property type="project" value="UniProtKB-KW"/>
</dbReference>
<evidence type="ECO:0000313" key="21">
    <source>
        <dbReference type="Proteomes" id="UP000002866"/>
    </source>
</evidence>
<keyword evidence="15" id="KW-0234">DNA repair</keyword>
<evidence type="ECO:0000256" key="3">
    <source>
        <dbReference type="ARBA" id="ARBA00005240"/>
    </source>
</evidence>
<evidence type="ECO:0000256" key="6">
    <source>
        <dbReference type="ARBA" id="ARBA00022454"/>
    </source>
</evidence>
<accession>I2GYC9</accession>
<dbReference type="GO" id="GO:0000781">
    <property type="term" value="C:chromosome, telomeric region"/>
    <property type="evidence" value="ECO:0007669"/>
    <property type="project" value="UniProtKB-SubCell"/>
</dbReference>
<evidence type="ECO:0000256" key="14">
    <source>
        <dbReference type="ARBA" id="ARBA00023172"/>
    </source>
</evidence>
<evidence type="ECO:0000256" key="8">
    <source>
        <dbReference type="ARBA" id="ARBA00022763"/>
    </source>
</evidence>
<dbReference type="InterPro" id="IPR005160">
    <property type="entry name" value="Ku_C"/>
</dbReference>
<keyword evidence="16" id="KW-0539">Nucleus</keyword>